<proteinExistence type="predicted"/>
<dbReference type="AlphaFoldDB" id="A0A387BHL2"/>
<evidence type="ECO:0000313" key="2">
    <source>
        <dbReference type="Proteomes" id="UP000269374"/>
    </source>
</evidence>
<gene>
    <name evidence="1" type="ORF">D7I46_05505</name>
</gene>
<sequence length="65" mass="7322">MSFLGGNIIQTDKEENLNLANYGILEYPKTDTTMTILALSELLTQINNNNRILTFDELVTSIICE</sequence>
<keyword evidence="2" id="KW-1185">Reference proteome</keyword>
<organism evidence="1 2">
    <name type="scientific">Lactococcus allomyrinae</name>
    <dbReference type="NCBI Taxonomy" id="2419773"/>
    <lineage>
        <taxon>Bacteria</taxon>
        <taxon>Bacillati</taxon>
        <taxon>Bacillota</taxon>
        <taxon>Bacilli</taxon>
        <taxon>Lactobacillales</taxon>
        <taxon>Streptococcaceae</taxon>
        <taxon>Lactococcus</taxon>
    </lineage>
</organism>
<dbReference type="KEGG" id="lact:D7I46_05505"/>
<dbReference type="Proteomes" id="UP000269374">
    <property type="component" value="Chromosome"/>
</dbReference>
<evidence type="ECO:0000313" key="1">
    <source>
        <dbReference type="EMBL" id="AYG00596.1"/>
    </source>
</evidence>
<accession>A0A387BHL2</accession>
<dbReference type="RefSeq" id="WP_120771984.1">
    <property type="nucleotide sequence ID" value="NZ_CP032627.1"/>
</dbReference>
<dbReference type="EMBL" id="CP032627">
    <property type="protein sequence ID" value="AYG00596.1"/>
    <property type="molecule type" value="Genomic_DNA"/>
</dbReference>
<reference evidence="1 2" key="1">
    <citation type="submission" date="2018-09" db="EMBL/GenBank/DDBJ databases">
        <title>Genome sequencing of strain 1JSPR-7.</title>
        <authorList>
            <person name="Heo J."/>
            <person name="Kim S.-J."/>
            <person name="Kwon S.-W."/>
        </authorList>
    </citation>
    <scope>NUCLEOTIDE SEQUENCE [LARGE SCALE GENOMIC DNA]</scope>
    <source>
        <strain evidence="1 2">1JSPR-7</strain>
    </source>
</reference>
<name>A0A387BHL2_9LACT</name>
<protein>
    <submittedName>
        <fullName evidence="1">Uncharacterized protein</fullName>
    </submittedName>
</protein>